<sequence length="246" mass="26708">MNKIVLALVTLVAITTASNAQMKCGEGKCGAAMKSGDAAPKKMMKMFQSVPKEKATILQSGDAKLFCPECGMSLPMFYKTNHSATVDGKVKQYCSMHCLVDDIRGGAKPTDVKVVDVHSLKFIDATKAFYVVGSSKKGTMSMVSKYAFASKVNADAFAQKNGGEVMSYDDALKRAEKEFDKDGAMIAKKQDMMASKGEMIYGKKCQKIDAKFKTTAEAKAYILAHKSCEGLNPKQLQAVGLYLSRR</sequence>
<dbReference type="PANTHER" id="PTHR41247:SF1">
    <property type="entry name" value="HTH-TYPE TRANSCRIPTIONAL REPRESSOR YCNK"/>
    <property type="match status" value="1"/>
</dbReference>
<dbReference type="InterPro" id="IPR008719">
    <property type="entry name" value="N2O_reductase_NosL"/>
</dbReference>
<reference evidence="1" key="1">
    <citation type="submission" date="2016-10" db="EMBL/GenBank/DDBJ databases">
        <authorList>
            <person name="de Groot N.N."/>
        </authorList>
    </citation>
    <scope>NUCLEOTIDE SEQUENCE</scope>
</reference>
<dbReference type="PANTHER" id="PTHR41247">
    <property type="entry name" value="HTH-TYPE TRANSCRIPTIONAL REPRESSOR YCNK"/>
    <property type="match status" value="1"/>
</dbReference>
<evidence type="ECO:0008006" key="2">
    <source>
        <dbReference type="Google" id="ProtNLM"/>
    </source>
</evidence>
<dbReference type="EMBL" id="FPHC01000067">
    <property type="protein sequence ID" value="SFV63375.1"/>
    <property type="molecule type" value="Genomic_DNA"/>
</dbReference>
<protein>
    <recommendedName>
        <fullName evidence="2">NosL family protein</fullName>
    </recommendedName>
</protein>
<accession>A0A1W1CCD5</accession>
<proteinExistence type="predicted"/>
<gene>
    <name evidence="1" type="ORF">MNB_SV-6-609</name>
</gene>
<name>A0A1W1CCD5_9ZZZZ</name>
<evidence type="ECO:0000313" key="1">
    <source>
        <dbReference type="EMBL" id="SFV63375.1"/>
    </source>
</evidence>
<organism evidence="1">
    <name type="scientific">hydrothermal vent metagenome</name>
    <dbReference type="NCBI Taxonomy" id="652676"/>
    <lineage>
        <taxon>unclassified sequences</taxon>
        <taxon>metagenomes</taxon>
        <taxon>ecological metagenomes</taxon>
    </lineage>
</organism>
<dbReference type="SUPFAM" id="SSF160387">
    <property type="entry name" value="NosL/MerB-like"/>
    <property type="match status" value="1"/>
</dbReference>
<dbReference type="Pfam" id="PF05573">
    <property type="entry name" value="NosL"/>
    <property type="match status" value="1"/>
</dbReference>
<dbReference type="Gene3D" id="3.30.70.2050">
    <property type="match status" value="1"/>
</dbReference>
<dbReference type="AlphaFoldDB" id="A0A1W1CCD5"/>